<feature type="compositionally biased region" description="Polar residues" evidence="1">
    <location>
        <begin position="147"/>
        <end position="162"/>
    </location>
</feature>
<protein>
    <recommendedName>
        <fullName evidence="3">Protein kinase domain-containing protein</fullName>
    </recommendedName>
</protein>
<proteinExistence type="predicted"/>
<feature type="domain" description="Protein kinase" evidence="3">
    <location>
        <begin position="371"/>
        <end position="595"/>
    </location>
</feature>
<dbReference type="PANTHER" id="PTHR37171:SF1">
    <property type="entry name" value="SERINE_THREONINE-PROTEIN KINASE YRZF-RELATED"/>
    <property type="match status" value="1"/>
</dbReference>
<dbReference type="InterPro" id="IPR008266">
    <property type="entry name" value="Tyr_kinase_AS"/>
</dbReference>
<keyword evidence="2" id="KW-0812">Transmembrane</keyword>
<dbReference type="Gene3D" id="1.10.510.10">
    <property type="entry name" value="Transferase(Phosphotransferase) domain 1"/>
    <property type="match status" value="1"/>
</dbReference>
<dbReference type="PANTHER" id="PTHR37171">
    <property type="entry name" value="SERINE/THREONINE-PROTEIN KINASE YRZF-RELATED"/>
    <property type="match status" value="1"/>
</dbReference>
<accession>A0A5C2S0Q8</accession>
<dbReference type="OrthoDB" id="2743652at2759"/>
<evidence type="ECO:0000259" key="3">
    <source>
        <dbReference type="PROSITE" id="PS50011"/>
    </source>
</evidence>
<dbReference type="InterPro" id="IPR000719">
    <property type="entry name" value="Prot_kinase_dom"/>
</dbReference>
<evidence type="ECO:0000256" key="2">
    <source>
        <dbReference type="SAM" id="Phobius"/>
    </source>
</evidence>
<dbReference type="PROSITE" id="PS50011">
    <property type="entry name" value="PROTEIN_KINASE_DOM"/>
    <property type="match status" value="1"/>
</dbReference>
<dbReference type="AlphaFoldDB" id="A0A5C2S0Q8"/>
<evidence type="ECO:0000313" key="4">
    <source>
        <dbReference type="EMBL" id="RPD56942.1"/>
    </source>
</evidence>
<dbReference type="InterPro" id="IPR011009">
    <property type="entry name" value="Kinase-like_dom_sf"/>
</dbReference>
<keyword evidence="2" id="KW-1133">Transmembrane helix</keyword>
<keyword evidence="5" id="KW-1185">Reference proteome</keyword>
<sequence length="595" mass="66667">MAQNQITLRYFVFRYGELGRQHLFVNVPSSATILDVIRDVIKTIGSELVRAENTVLWKPRTFLPKSDPDRLVSLLKQYDHDLSKFCDALDSEAVVSDIFGVGVRADTITTLVVEVSKPYKAVTVDAAEHADEAKDVLTKLRKGLQKLRQSGPSGTPSRNCQPNHYHEHQSGENPILDGRYGNKHTTIAPPVEDFHYAFAQFKAECHDEQTPLPEEFVRRIGELMDTVSQIKVDDELGRQANTRSLLSNILSATFGQVVNSLAALAILEEKDELGTSGDGSVQGSFSYLQHWMDQGQKRLFDACFCPSFIIAVAGSYIIICGAIFTGSVVVHRLTDYIWLANSRLNDDANAHRIARVFLALGNALVRLRDFYEQLENPGPDDVPRYFPLATAYRDGDRIVKFRYTSYLKDVAESCVTYRAVECESDQPREIVVKFVEHYGDAAHELLASHGLAPKLLYYGNIWLEGPEARGCGSRRMVVMEYIEGETAHAMLSASKERAVPDDVRDAIKRAVKLLHENKMVHGDIRLGNVIIAKPTGAEGEDTGKRVRIVDFDWAGTEGEVRYPLFLSKVIRWPAGVDDDALIRPEHDDEMLTRLD</sequence>
<dbReference type="InterPro" id="IPR052396">
    <property type="entry name" value="Meiotic_Drive_Suppr_Kinase"/>
</dbReference>
<feature type="transmembrane region" description="Helical" evidence="2">
    <location>
        <begin position="308"/>
        <end position="330"/>
    </location>
</feature>
<keyword evidence="2" id="KW-0472">Membrane</keyword>
<dbReference type="SUPFAM" id="SSF56112">
    <property type="entry name" value="Protein kinase-like (PK-like)"/>
    <property type="match status" value="1"/>
</dbReference>
<organism evidence="4 5">
    <name type="scientific">Lentinus tigrinus ALCF2SS1-6</name>
    <dbReference type="NCBI Taxonomy" id="1328759"/>
    <lineage>
        <taxon>Eukaryota</taxon>
        <taxon>Fungi</taxon>
        <taxon>Dikarya</taxon>
        <taxon>Basidiomycota</taxon>
        <taxon>Agaricomycotina</taxon>
        <taxon>Agaricomycetes</taxon>
        <taxon>Polyporales</taxon>
        <taxon>Polyporaceae</taxon>
        <taxon>Lentinus</taxon>
    </lineage>
</organism>
<gene>
    <name evidence="4" type="ORF">L227DRAFT_602733</name>
</gene>
<evidence type="ECO:0000256" key="1">
    <source>
        <dbReference type="SAM" id="MobiDB-lite"/>
    </source>
</evidence>
<feature type="region of interest" description="Disordered" evidence="1">
    <location>
        <begin position="146"/>
        <end position="174"/>
    </location>
</feature>
<dbReference type="GO" id="GO:0005524">
    <property type="term" value="F:ATP binding"/>
    <property type="evidence" value="ECO:0007669"/>
    <property type="project" value="InterPro"/>
</dbReference>
<dbReference type="GO" id="GO:0004672">
    <property type="term" value="F:protein kinase activity"/>
    <property type="evidence" value="ECO:0007669"/>
    <property type="project" value="InterPro"/>
</dbReference>
<dbReference type="PROSITE" id="PS00109">
    <property type="entry name" value="PROTEIN_KINASE_TYR"/>
    <property type="match status" value="1"/>
</dbReference>
<reference evidence="4" key="1">
    <citation type="journal article" date="2018" name="Genome Biol. Evol.">
        <title>Genomics and development of Lentinus tigrinus, a white-rot wood-decaying mushroom with dimorphic fruiting bodies.</title>
        <authorList>
            <person name="Wu B."/>
            <person name="Xu Z."/>
            <person name="Knudson A."/>
            <person name="Carlson A."/>
            <person name="Chen N."/>
            <person name="Kovaka S."/>
            <person name="LaButti K."/>
            <person name="Lipzen A."/>
            <person name="Pennachio C."/>
            <person name="Riley R."/>
            <person name="Schakwitz W."/>
            <person name="Umezawa K."/>
            <person name="Ohm R.A."/>
            <person name="Grigoriev I.V."/>
            <person name="Nagy L.G."/>
            <person name="Gibbons J."/>
            <person name="Hibbett D."/>
        </authorList>
    </citation>
    <scope>NUCLEOTIDE SEQUENCE [LARGE SCALE GENOMIC DNA]</scope>
    <source>
        <strain evidence="4">ALCF2SS1-6</strain>
    </source>
</reference>
<name>A0A5C2S0Q8_9APHY</name>
<dbReference type="EMBL" id="ML122284">
    <property type="protein sequence ID" value="RPD56942.1"/>
    <property type="molecule type" value="Genomic_DNA"/>
</dbReference>
<dbReference type="Proteomes" id="UP000313359">
    <property type="component" value="Unassembled WGS sequence"/>
</dbReference>
<evidence type="ECO:0000313" key="5">
    <source>
        <dbReference type="Proteomes" id="UP000313359"/>
    </source>
</evidence>